<feature type="chain" id="PRO_5035875505" description="Secreted protein" evidence="1">
    <location>
        <begin position="21"/>
        <end position="103"/>
    </location>
</feature>
<dbReference type="OrthoDB" id="10492933at2759"/>
<reference evidence="2" key="1">
    <citation type="submission" date="2021-04" db="EMBL/GenBank/DDBJ databases">
        <authorList>
            <consortium name="Molecular Ecology Group"/>
        </authorList>
    </citation>
    <scope>NUCLEOTIDE SEQUENCE</scope>
</reference>
<dbReference type="EMBL" id="CAJHNH020000198">
    <property type="protein sequence ID" value="CAG5116007.1"/>
    <property type="molecule type" value="Genomic_DNA"/>
</dbReference>
<feature type="signal peptide" evidence="1">
    <location>
        <begin position="1"/>
        <end position="20"/>
    </location>
</feature>
<keyword evidence="1" id="KW-0732">Signal</keyword>
<proteinExistence type="predicted"/>
<evidence type="ECO:0000313" key="3">
    <source>
        <dbReference type="Proteomes" id="UP000678393"/>
    </source>
</evidence>
<protein>
    <recommendedName>
        <fullName evidence="4">Secreted protein</fullName>
    </recommendedName>
</protein>
<evidence type="ECO:0000313" key="2">
    <source>
        <dbReference type="EMBL" id="CAG5116007.1"/>
    </source>
</evidence>
<sequence length="103" mass="11469">MKTTLILSLIALASIQVVKADIDYSLAWKYYLWNQALQAANQTFCSQISCYPNWQCLQKECGYQGQTCGVFIGECCYNYGLVCQPYYAGDWEGVCVPGGQPVA</sequence>
<keyword evidence="3" id="KW-1185">Reference proteome</keyword>
<evidence type="ECO:0000256" key="1">
    <source>
        <dbReference type="SAM" id="SignalP"/>
    </source>
</evidence>
<gene>
    <name evidence="2" type="ORF">CUNI_LOCUS1565</name>
</gene>
<evidence type="ECO:0008006" key="4">
    <source>
        <dbReference type="Google" id="ProtNLM"/>
    </source>
</evidence>
<dbReference type="AlphaFoldDB" id="A0A8S3YFZ8"/>
<comment type="caution">
    <text evidence="2">The sequence shown here is derived from an EMBL/GenBank/DDBJ whole genome shotgun (WGS) entry which is preliminary data.</text>
</comment>
<organism evidence="2 3">
    <name type="scientific">Candidula unifasciata</name>
    <dbReference type="NCBI Taxonomy" id="100452"/>
    <lineage>
        <taxon>Eukaryota</taxon>
        <taxon>Metazoa</taxon>
        <taxon>Spiralia</taxon>
        <taxon>Lophotrochozoa</taxon>
        <taxon>Mollusca</taxon>
        <taxon>Gastropoda</taxon>
        <taxon>Heterobranchia</taxon>
        <taxon>Euthyneura</taxon>
        <taxon>Panpulmonata</taxon>
        <taxon>Eupulmonata</taxon>
        <taxon>Stylommatophora</taxon>
        <taxon>Helicina</taxon>
        <taxon>Helicoidea</taxon>
        <taxon>Geomitridae</taxon>
        <taxon>Candidula</taxon>
    </lineage>
</organism>
<accession>A0A8S3YFZ8</accession>
<name>A0A8S3YFZ8_9EUPU</name>
<dbReference type="Proteomes" id="UP000678393">
    <property type="component" value="Unassembled WGS sequence"/>
</dbReference>